<dbReference type="InterPro" id="IPR054030">
    <property type="entry name" value="Gp5_Vgr_C"/>
</dbReference>
<comment type="subcellular location">
    <subcellularLocation>
        <location evidence="1">Secreted</location>
    </subcellularLocation>
</comment>
<dbReference type="AlphaFoldDB" id="A0A2T1A7F3"/>
<dbReference type="Proteomes" id="UP000237718">
    <property type="component" value="Unassembled WGS sequence"/>
</dbReference>
<evidence type="ECO:0000256" key="2">
    <source>
        <dbReference type="ARBA" id="ARBA00005558"/>
    </source>
</evidence>
<sequence length="534" mass="57860">EIVQEVLSSYAELGNPHLEVRVMDDYPVLEYTVQYGESDADFIRRQLERFGITWSWRHEAGSHTLLLTDAALSLPEVPGSSRPYFGVEGYHRHEEEHFRHWSASERITTGAVRLSEYNFKIPTSAQEVDQLSDASHPSGEIESYDWPGDYLNQGEGRDVVSRRLEAERGQAPRHRAEGDVVSLGAGWRVTLAGDDVPTATGRTFVCLKATHRFRAQAYGSGSAEADDAPYDGAYVLTPDDAPFRPERRTAGPRVQGPETAVVVGEGEIDCDEHGRILCRFHWDLDGAHTMRVRVSQNWASKGWGGMVIPRIGMEVIVEHLRGDPDKPIVTGCVYNGANRPPMSLPQDKSRSVFKTKTVLGEGFNELTFEDKAGEEFIYMHAQKNLDLHVLNSRQKRVEFDDNATVGNNSNLAVAANRTETIDGKMDVAVKGAMAEKIDGDRGIKVGGNFATSADGDLTLKAAGEIIIDASKITLVSGGAAVVVQGGAVNVAPVLNVGSASPGAAALPAIPEILKAAAGAGSPFMSHCPMAEDEA</sequence>
<dbReference type="SUPFAM" id="SSF69349">
    <property type="entry name" value="Phage fibre proteins"/>
    <property type="match status" value="1"/>
</dbReference>
<dbReference type="InterPro" id="IPR006533">
    <property type="entry name" value="T6SS_Vgr_RhsGE"/>
</dbReference>
<dbReference type="InterPro" id="IPR006531">
    <property type="entry name" value="Gp5/Vgr_OB"/>
</dbReference>
<accession>A0A2T1A7F3</accession>
<proteinExistence type="inferred from homology"/>
<dbReference type="Pfam" id="PF04717">
    <property type="entry name" value="Phage_base_V"/>
    <property type="match status" value="1"/>
</dbReference>
<dbReference type="RefSeq" id="WP_106165468.1">
    <property type="nucleotide sequence ID" value="NZ_PVUF01000023.1"/>
</dbReference>
<feature type="domain" description="Gp5/Type VI secretion system Vgr C-terminal trimerisation" evidence="6">
    <location>
        <begin position="351"/>
        <end position="458"/>
    </location>
</feature>
<protein>
    <submittedName>
        <fullName evidence="7">Type VI secretion system secreted protein VgrG</fullName>
    </submittedName>
</protein>
<dbReference type="SUPFAM" id="SSF69279">
    <property type="entry name" value="Phage tail proteins"/>
    <property type="match status" value="2"/>
</dbReference>
<evidence type="ECO:0000256" key="4">
    <source>
        <dbReference type="SAM" id="MobiDB-lite"/>
    </source>
</evidence>
<dbReference type="Gene3D" id="2.30.110.50">
    <property type="match status" value="1"/>
</dbReference>
<dbReference type="OrthoDB" id="9762420at2"/>
<dbReference type="InterPro" id="IPR017847">
    <property type="entry name" value="T6SS_RhsGE_Vgr_subset"/>
</dbReference>
<evidence type="ECO:0000313" key="8">
    <source>
        <dbReference type="Proteomes" id="UP000237718"/>
    </source>
</evidence>
<feature type="domain" description="Gp5/Type VI secretion system Vgr protein OB-fold" evidence="5">
    <location>
        <begin position="269"/>
        <end position="334"/>
    </location>
</feature>
<feature type="region of interest" description="Disordered" evidence="4">
    <location>
        <begin position="237"/>
        <end position="256"/>
    </location>
</feature>
<evidence type="ECO:0000259" key="5">
    <source>
        <dbReference type="Pfam" id="PF04717"/>
    </source>
</evidence>
<feature type="non-terminal residue" evidence="7">
    <location>
        <position position="1"/>
    </location>
</feature>
<dbReference type="Gene3D" id="3.55.50.10">
    <property type="entry name" value="Baseplate protein-like domains"/>
    <property type="match status" value="1"/>
</dbReference>
<dbReference type="InterPro" id="IPR037026">
    <property type="entry name" value="Vgr_OB-fold_dom_sf"/>
</dbReference>
<dbReference type="PANTHER" id="PTHR32305:SF15">
    <property type="entry name" value="PROTEIN RHSA-RELATED"/>
    <property type="match status" value="1"/>
</dbReference>
<comment type="caution">
    <text evidence="7">The sequence shown here is derived from an EMBL/GenBank/DDBJ whole genome shotgun (WGS) entry which is preliminary data.</text>
</comment>
<evidence type="ECO:0000256" key="3">
    <source>
        <dbReference type="ARBA" id="ARBA00022525"/>
    </source>
</evidence>
<evidence type="ECO:0000313" key="7">
    <source>
        <dbReference type="EMBL" id="PRZ44536.1"/>
    </source>
</evidence>
<organism evidence="7 8">
    <name type="scientific">Tritonibacter scottomollicae</name>
    <name type="common">Epibacterium scottomollicae</name>
    <dbReference type="NCBI Taxonomy" id="483013"/>
    <lineage>
        <taxon>Bacteria</taxon>
        <taxon>Pseudomonadati</taxon>
        <taxon>Pseudomonadota</taxon>
        <taxon>Alphaproteobacteria</taxon>
        <taxon>Rhodobacterales</taxon>
        <taxon>Paracoccaceae</taxon>
        <taxon>Tritonibacter</taxon>
    </lineage>
</organism>
<dbReference type="GO" id="GO:0005576">
    <property type="term" value="C:extracellular region"/>
    <property type="evidence" value="ECO:0007669"/>
    <property type="project" value="UniProtKB-SubCell"/>
</dbReference>
<dbReference type="Gene3D" id="4.10.220.110">
    <property type="match status" value="1"/>
</dbReference>
<reference evidence="7 8" key="1">
    <citation type="submission" date="2018-03" db="EMBL/GenBank/DDBJ databases">
        <title>Genomic Encyclopedia of Archaeal and Bacterial Type Strains, Phase II (KMG-II): from individual species to whole genera.</title>
        <authorList>
            <person name="Goeker M."/>
        </authorList>
    </citation>
    <scope>NUCLEOTIDE SEQUENCE [LARGE SCALE GENOMIC DNA]</scope>
    <source>
        <strain evidence="7 8">DSM 25328</strain>
    </source>
</reference>
<dbReference type="Gene3D" id="2.40.50.230">
    <property type="entry name" value="Gp5 N-terminal domain"/>
    <property type="match status" value="1"/>
</dbReference>
<dbReference type="Pfam" id="PF22178">
    <property type="entry name" value="Gp5_trimer_C"/>
    <property type="match status" value="1"/>
</dbReference>
<evidence type="ECO:0000256" key="1">
    <source>
        <dbReference type="ARBA" id="ARBA00004613"/>
    </source>
</evidence>
<evidence type="ECO:0000259" key="6">
    <source>
        <dbReference type="Pfam" id="PF22178"/>
    </source>
</evidence>
<keyword evidence="3" id="KW-0964">Secreted</keyword>
<comment type="similarity">
    <text evidence="2">Belongs to the VgrG protein family.</text>
</comment>
<dbReference type="SUPFAM" id="SSF69255">
    <property type="entry name" value="gp5 N-terminal domain-like"/>
    <property type="match status" value="1"/>
</dbReference>
<dbReference type="NCBIfam" id="TIGR01646">
    <property type="entry name" value="vgr_GE"/>
    <property type="match status" value="1"/>
</dbReference>
<dbReference type="InterPro" id="IPR050708">
    <property type="entry name" value="T6SS_VgrG/RHS"/>
</dbReference>
<dbReference type="PANTHER" id="PTHR32305">
    <property type="match status" value="1"/>
</dbReference>
<gene>
    <name evidence="7" type="ORF">CLV89_1231</name>
</gene>
<dbReference type="Pfam" id="PF05954">
    <property type="entry name" value="Phage_GPD"/>
    <property type="match status" value="1"/>
</dbReference>
<name>A0A2T1A7F3_TRISK</name>
<feature type="region of interest" description="Disordered" evidence="4">
    <location>
        <begin position="128"/>
        <end position="148"/>
    </location>
</feature>
<dbReference type="EMBL" id="PVUF01000023">
    <property type="protein sequence ID" value="PRZ44536.1"/>
    <property type="molecule type" value="Genomic_DNA"/>
</dbReference>
<dbReference type="NCBIfam" id="TIGR03361">
    <property type="entry name" value="VI_Rhs_Vgr"/>
    <property type="match status" value="1"/>
</dbReference>